<keyword evidence="3" id="KW-1185">Reference proteome</keyword>
<evidence type="ECO:0000256" key="1">
    <source>
        <dbReference type="SAM" id="MobiDB-lite"/>
    </source>
</evidence>
<gene>
    <name evidence="2" type="ORF">BOTCAL_0695g00030</name>
</gene>
<evidence type="ECO:0000313" key="3">
    <source>
        <dbReference type="Proteomes" id="UP000297299"/>
    </source>
</evidence>
<evidence type="ECO:0000313" key="2">
    <source>
        <dbReference type="EMBL" id="TEY33026.1"/>
    </source>
</evidence>
<feature type="region of interest" description="Disordered" evidence="1">
    <location>
        <begin position="1"/>
        <end position="33"/>
    </location>
</feature>
<accession>A0A4Y8CI02</accession>
<dbReference type="Proteomes" id="UP000297299">
    <property type="component" value="Unassembled WGS sequence"/>
</dbReference>
<comment type="caution">
    <text evidence="2">The sequence shown here is derived from an EMBL/GenBank/DDBJ whole genome shotgun (WGS) entry which is preliminary data.</text>
</comment>
<dbReference type="AlphaFoldDB" id="A0A4Y8CI02"/>
<name>A0A4Y8CI02_9HELO</name>
<organism evidence="2 3">
    <name type="scientific">Botryotinia calthae</name>
    <dbReference type="NCBI Taxonomy" id="38488"/>
    <lineage>
        <taxon>Eukaryota</taxon>
        <taxon>Fungi</taxon>
        <taxon>Dikarya</taxon>
        <taxon>Ascomycota</taxon>
        <taxon>Pezizomycotina</taxon>
        <taxon>Leotiomycetes</taxon>
        <taxon>Helotiales</taxon>
        <taxon>Sclerotiniaceae</taxon>
        <taxon>Botryotinia</taxon>
    </lineage>
</organism>
<sequence>MESISNDRAASLPTSDRRDTDTTQLMRPASQCDPDEEEFRTIIEKAAAKVRKGLKSPTRASTFPKLSDPNALCDNVRDYEEYLWAQDLIPGIASKKLQWSSRFLACCFRLFRINQKAESRTNNTSNNFSLRKKLRKDTEKTAKTALIAECASMEIFC</sequence>
<dbReference type="OrthoDB" id="3513842at2759"/>
<feature type="compositionally biased region" description="Polar residues" evidence="1">
    <location>
        <begin position="1"/>
        <end position="14"/>
    </location>
</feature>
<proteinExistence type="predicted"/>
<protein>
    <submittedName>
        <fullName evidence="2">Uncharacterized protein</fullName>
    </submittedName>
</protein>
<dbReference type="EMBL" id="PHWZ01000691">
    <property type="protein sequence ID" value="TEY33026.1"/>
    <property type="molecule type" value="Genomic_DNA"/>
</dbReference>
<reference evidence="2 3" key="1">
    <citation type="submission" date="2017-11" db="EMBL/GenBank/DDBJ databases">
        <title>Comparative genomics of Botrytis spp.</title>
        <authorList>
            <person name="Valero-Jimenez C.A."/>
            <person name="Tapia P."/>
            <person name="Veloso J."/>
            <person name="Silva-Moreno E."/>
            <person name="Staats M."/>
            <person name="Valdes J.H."/>
            <person name="Van Kan J.A.L."/>
        </authorList>
    </citation>
    <scope>NUCLEOTIDE SEQUENCE [LARGE SCALE GENOMIC DNA]</scope>
    <source>
        <strain evidence="2 3">MUCL2830</strain>
    </source>
</reference>